<comment type="caution">
    <text evidence="2">The sequence shown here is derived from an EMBL/GenBank/DDBJ whole genome shotgun (WGS) entry which is preliminary data.</text>
</comment>
<feature type="transmembrane region" description="Helical" evidence="1">
    <location>
        <begin position="31"/>
        <end position="47"/>
    </location>
</feature>
<organism evidence="2 3">
    <name type="scientific">Geomicrobium sediminis</name>
    <dbReference type="NCBI Taxonomy" id="1347788"/>
    <lineage>
        <taxon>Bacteria</taxon>
        <taxon>Bacillati</taxon>
        <taxon>Bacillota</taxon>
        <taxon>Bacilli</taxon>
        <taxon>Bacillales</taxon>
        <taxon>Geomicrobium</taxon>
    </lineage>
</organism>
<sequence length="48" mass="5179">MDLITIIVIAIMVIFVFPLVMRGVGCLIRSIASFVLIAGAIVLLTTFL</sequence>
<proteinExistence type="predicted"/>
<evidence type="ECO:0008006" key="4">
    <source>
        <dbReference type="Google" id="ProtNLM"/>
    </source>
</evidence>
<keyword evidence="1" id="KW-1133">Transmembrane helix</keyword>
<keyword evidence="1" id="KW-0812">Transmembrane</keyword>
<dbReference type="Proteomes" id="UP000741863">
    <property type="component" value="Unassembled WGS sequence"/>
</dbReference>
<name>A0ABS2PCM9_9BACL</name>
<dbReference type="EMBL" id="JAFBEC010000006">
    <property type="protein sequence ID" value="MBM7633189.1"/>
    <property type="molecule type" value="Genomic_DNA"/>
</dbReference>
<feature type="transmembrane region" description="Helical" evidence="1">
    <location>
        <begin position="6"/>
        <end position="24"/>
    </location>
</feature>
<keyword evidence="3" id="KW-1185">Reference proteome</keyword>
<evidence type="ECO:0000313" key="2">
    <source>
        <dbReference type="EMBL" id="MBM7633189.1"/>
    </source>
</evidence>
<evidence type="ECO:0000313" key="3">
    <source>
        <dbReference type="Proteomes" id="UP000741863"/>
    </source>
</evidence>
<accession>A0ABS2PCM9</accession>
<evidence type="ECO:0000256" key="1">
    <source>
        <dbReference type="SAM" id="Phobius"/>
    </source>
</evidence>
<protein>
    <recommendedName>
        <fullName evidence="4">DUF3096 domain-containing protein</fullName>
    </recommendedName>
</protein>
<gene>
    <name evidence="2" type="ORF">JOD17_002283</name>
</gene>
<reference evidence="2 3" key="1">
    <citation type="submission" date="2021-01" db="EMBL/GenBank/DDBJ databases">
        <title>Genomic Encyclopedia of Type Strains, Phase IV (KMG-IV): sequencing the most valuable type-strain genomes for metagenomic binning, comparative biology and taxonomic classification.</title>
        <authorList>
            <person name="Goeker M."/>
        </authorList>
    </citation>
    <scope>NUCLEOTIDE SEQUENCE [LARGE SCALE GENOMIC DNA]</scope>
    <source>
        <strain evidence="2 3">DSM 25540</strain>
    </source>
</reference>
<keyword evidence="1" id="KW-0472">Membrane</keyword>
<dbReference type="RefSeq" id="WP_169966280.1">
    <property type="nucleotide sequence ID" value="NZ_JAFBEC010000006.1"/>
</dbReference>